<proteinExistence type="predicted"/>
<feature type="compositionally biased region" description="Polar residues" evidence="2">
    <location>
        <begin position="791"/>
        <end position="809"/>
    </location>
</feature>
<dbReference type="InterPro" id="IPR006597">
    <property type="entry name" value="Sel1-like"/>
</dbReference>
<reference evidence="3" key="1">
    <citation type="journal article" date="2023" name="Genome Biol. Evol.">
        <title>First Whole Genome Sequence and Flow Cytometry Genome Size Data for the Lichen-Forming Fungus Ramalina farinacea (Ascomycota).</title>
        <authorList>
            <person name="Llewellyn T."/>
            <person name="Mian S."/>
            <person name="Hill R."/>
            <person name="Leitch I.J."/>
            <person name="Gaya E."/>
        </authorList>
    </citation>
    <scope>NUCLEOTIDE SEQUENCE</scope>
    <source>
        <strain evidence="3">LIQ254RAFAR</strain>
    </source>
</reference>
<evidence type="ECO:0000313" key="4">
    <source>
        <dbReference type="Proteomes" id="UP001161017"/>
    </source>
</evidence>
<feature type="compositionally biased region" description="Polar residues" evidence="2">
    <location>
        <begin position="276"/>
        <end position="317"/>
    </location>
</feature>
<name>A0AA43QUP0_9LECA</name>
<feature type="compositionally biased region" description="Polar residues" evidence="2">
    <location>
        <begin position="588"/>
        <end position="627"/>
    </location>
</feature>
<feature type="compositionally biased region" description="Polar residues" evidence="2">
    <location>
        <begin position="1"/>
        <end position="14"/>
    </location>
</feature>
<gene>
    <name evidence="3" type="ORF">OHK93_004373</name>
</gene>
<feature type="compositionally biased region" description="Polar residues" evidence="2">
    <location>
        <begin position="58"/>
        <end position="68"/>
    </location>
</feature>
<dbReference type="SUPFAM" id="SSF81901">
    <property type="entry name" value="HCP-like"/>
    <property type="match status" value="2"/>
</dbReference>
<feature type="compositionally biased region" description="Basic and acidic residues" evidence="2">
    <location>
        <begin position="671"/>
        <end position="681"/>
    </location>
</feature>
<feature type="compositionally biased region" description="Basic and acidic residues" evidence="2">
    <location>
        <begin position="688"/>
        <end position="701"/>
    </location>
</feature>
<dbReference type="PANTHER" id="PTHR46430:SF3">
    <property type="entry name" value="ACTIVATOR OF C KINASE PROTEIN 1"/>
    <property type="match status" value="1"/>
</dbReference>
<feature type="compositionally biased region" description="Low complexity" evidence="2">
    <location>
        <begin position="410"/>
        <end position="419"/>
    </location>
</feature>
<dbReference type="Proteomes" id="UP001161017">
    <property type="component" value="Unassembled WGS sequence"/>
</dbReference>
<dbReference type="AlphaFoldDB" id="A0AA43QUP0"/>
<sequence>MAYSSKLTPMNGQQPYDGYYGPAQRGYGPARAHGNERRREPPEPSYNSHAQYAEYDQKSWSPQEQYSNGDRGYEPSQRDWQNGRFYGEPSHRKLRTAAPRNGNEHRDRHPRPFPGSQVQGEDYDQGYDNYNSWHDHEQTHYHRREEPQWRYQESQDHQHEGTGFDPRQRPAPMSNPRPPRNDSNLKYGSEEDQLPRYLDHGESRQGTDGGVQHRRNDFSRSPKPPPSSHTRPIDPRSASSSPARQKRILEDLKSPETLSWDNPFPTFPPKSKKSNQGDSNSIHSSTPPTSLNATGPQSKSHGSRPQTANSQNSLNSFHNHKAPMTQAESSRRLNPAPRASEDSARSPNHQLDGPSDGDPRSFPESYSTHESAYDRPVSRDKAYDHGRAVQTSQLAHSIHHTPNTRPEAKAPSSGAAGPAYQRSRTMPAAISDIAPDPGLIPADEPSWPEPGAVSGYYGPQDKGYLPHNSDSGYQSGPLGPSRTYSEESRWEDRSAARPTQVSQASQRNIHKERRAEFFDSREEPSGVELPYRKLSDRFGRSVSNDEEMPNFEGLPNTRQYDQQSSIDDHLQAGGTSHRPPPMPARSDPYTQHHFNSKTSAGRQIPRSRSQPDLNEHGSIQGQENNGFNFGLPSATDRRPATSANADVHAESSPRAPDRRQQYRPHIPDPNSRSRSERDRKGPAPGPDYRGDERQRGLDPRHMASRAPHPNDPSSRPTPYGAYPDNRPRQPRETPTPQNSGAPMSSPNKPLPNPNALPHHPNPNSLPHHPAPVRQGSEPRSNQAPRPPPVRQYNSPPTDPVQQSTSSRSGNGLPAGSVTPKELESLRQKTVRNPNDSPSQFELAKKLVEASEVLVDQRADPATRKRNHDKYQADALKIIRKLSALSYPEADFYYADCYSRGALGLQNDIKEAFILYQKAAKANHAQAAYRVAVCCELGQEEGGGTKRDPVKAIQWYKRAATLGDVAAMYKLGVIQLKGLLGQPRDVREAMSWLKKAADKADKENPHALHELALLHEKPMAIDGVQHDEAASRRYFTQAANLGYKFSQFRLGCAYEYGLLGCNVDPRQSIAWYSKAAVQEEHQSELALSGWYLTGTEGVLQQSDTEAYLWARKAAQAGLAKAEYAMGYFTEVGIGAPANLEDAKRWYWKSASQNFPKARDRLEDLRRGGGAKQKTRVSRSNMKKQSDGECTIM</sequence>
<evidence type="ECO:0000256" key="2">
    <source>
        <dbReference type="SAM" id="MobiDB-lite"/>
    </source>
</evidence>
<evidence type="ECO:0000313" key="3">
    <source>
        <dbReference type="EMBL" id="MDI1492592.1"/>
    </source>
</evidence>
<dbReference type="PANTHER" id="PTHR46430">
    <property type="entry name" value="PROTEIN SKT5-RELATED"/>
    <property type="match status" value="1"/>
</dbReference>
<feature type="compositionally biased region" description="Basic and acidic residues" evidence="2">
    <location>
        <begin position="193"/>
        <end position="205"/>
    </location>
</feature>
<feature type="region of interest" description="Disordered" evidence="2">
    <location>
        <begin position="1161"/>
        <end position="1191"/>
    </location>
</feature>
<dbReference type="InterPro" id="IPR051726">
    <property type="entry name" value="Chitin_Synth_Reg"/>
</dbReference>
<feature type="compositionally biased region" description="Basic and acidic residues" evidence="2">
    <location>
        <begin position="371"/>
        <end position="387"/>
    </location>
</feature>
<evidence type="ECO:0000256" key="1">
    <source>
        <dbReference type="ARBA" id="ARBA00022737"/>
    </source>
</evidence>
<keyword evidence="1" id="KW-0677">Repeat</keyword>
<feature type="region of interest" description="Disordered" evidence="2">
    <location>
        <begin position="1"/>
        <end position="818"/>
    </location>
</feature>
<feature type="compositionally biased region" description="Polar residues" evidence="2">
    <location>
        <begin position="389"/>
        <end position="404"/>
    </location>
</feature>
<feature type="compositionally biased region" description="Basic and acidic residues" evidence="2">
    <location>
        <begin position="33"/>
        <end position="42"/>
    </location>
</feature>
<protein>
    <submittedName>
        <fullName evidence="3">Uncharacterized protein</fullName>
    </submittedName>
</protein>
<accession>A0AA43QUP0</accession>
<feature type="compositionally biased region" description="Basic and acidic residues" evidence="2">
    <location>
        <begin position="647"/>
        <end position="660"/>
    </location>
</feature>
<feature type="compositionally biased region" description="Basic and acidic residues" evidence="2">
    <location>
        <begin position="133"/>
        <end position="168"/>
    </location>
</feature>
<keyword evidence="4" id="KW-1185">Reference proteome</keyword>
<feature type="compositionally biased region" description="Polar residues" evidence="2">
    <location>
        <begin position="556"/>
        <end position="565"/>
    </location>
</feature>
<feature type="compositionally biased region" description="Polar residues" evidence="2">
    <location>
        <begin position="497"/>
        <end position="507"/>
    </location>
</feature>
<dbReference type="SMART" id="SM00671">
    <property type="entry name" value="SEL1"/>
    <property type="match status" value="7"/>
</dbReference>
<organism evidence="3 4">
    <name type="scientific">Ramalina farinacea</name>
    <dbReference type="NCBI Taxonomy" id="258253"/>
    <lineage>
        <taxon>Eukaryota</taxon>
        <taxon>Fungi</taxon>
        <taxon>Dikarya</taxon>
        <taxon>Ascomycota</taxon>
        <taxon>Pezizomycotina</taxon>
        <taxon>Lecanoromycetes</taxon>
        <taxon>OSLEUM clade</taxon>
        <taxon>Lecanoromycetidae</taxon>
        <taxon>Lecanorales</taxon>
        <taxon>Lecanorineae</taxon>
        <taxon>Ramalinaceae</taxon>
        <taxon>Ramalina</taxon>
    </lineage>
</organism>
<dbReference type="Gene3D" id="1.25.40.10">
    <property type="entry name" value="Tetratricopeptide repeat domain"/>
    <property type="match status" value="3"/>
</dbReference>
<feature type="compositionally biased region" description="Basic and acidic residues" evidence="2">
    <location>
        <begin position="484"/>
        <end position="495"/>
    </location>
</feature>
<feature type="compositionally biased region" description="Low complexity" evidence="2">
    <location>
        <begin position="755"/>
        <end position="767"/>
    </location>
</feature>
<dbReference type="EMBL" id="JAPUFD010000020">
    <property type="protein sequence ID" value="MDI1492592.1"/>
    <property type="molecule type" value="Genomic_DNA"/>
</dbReference>
<dbReference type="Pfam" id="PF08238">
    <property type="entry name" value="Sel1"/>
    <property type="match status" value="7"/>
</dbReference>
<dbReference type="InterPro" id="IPR011990">
    <property type="entry name" value="TPR-like_helical_dom_sf"/>
</dbReference>
<feature type="compositionally biased region" description="Basic and acidic residues" evidence="2">
    <location>
        <begin position="513"/>
        <end position="539"/>
    </location>
</feature>
<comment type="caution">
    <text evidence="3">The sequence shown here is derived from an EMBL/GenBank/DDBJ whole genome shotgun (WGS) entry which is preliminary data.</text>
</comment>